<proteinExistence type="predicted"/>
<protein>
    <submittedName>
        <fullName evidence="1">Uncharacterized protein</fullName>
    </submittedName>
</protein>
<dbReference type="AlphaFoldDB" id="A0A2H3CKI4"/>
<dbReference type="OMA" id="TCLEHIF"/>
<accession>A0A2H3CKI4</accession>
<dbReference type="Proteomes" id="UP000217790">
    <property type="component" value="Unassembled WGS sequence"/>
</dbReference>
<sequence length="57" mass="6669">QTVHISWWPKPSTWEASGLNLGHWSPDCEAWFQRRLGDIKSGTADLRSTMQWKRSLK</sequence>
<feature type="non-terminal residue" evidence="1">
    <location>
        <position position="1"/>
    </location>
</feature>
<dbReference type="EMBL" id="KZ293705">
    <property type="protein sequence ID" value="PBK83599.1"/>
    <property type="molecule type" value="Genomic_DNA"/>
</dbReference>
<feature type="non-terminal residue" evidence="1">
    <location>
        <position position="57"/>
    </location>
</feature>
<gene>
    <name evidence="1" type="ORF">ARMGADRAFT_886948</name>
</gene>
<reference evidence="2" key="1">
    <citation type="journal article" date="2017" name="Nat. Ecol. Evol.">
        <title>Genome expansion and lineage-specific genetic innovations in the forest pathogenic fungi Armillaria.</title>
        <authorList>
            <person name="Sipos G."/>
            <person name="Prasanna A.N."/>
            <person name="Walter M.C."/>
            <person name="O'Connor E."/>
            <person name="Balint B."/>
            <person name="Krizsan K."/>
            <person name="Kiss B."/>
            <person name="Hess J."/>
            <person name="Varga T."/>
            <person name="Slot J."/>
            <person name="Riley R."/>
            <person name="Boka B."/>
            <person name="Rigling D."/>
            <person name="Barry K."/>
            <person name="Lee J."/>
            <person name="Mihaltcheva S."/>
            <person name="LaButti K."/>
            <person name="Lipzen A."/>
            <person name="Waldron R."/>
            <person name="Moloney N.M."/>
            <person name="Sperisen C."/>
            <person name="Kredics L."/>
            <person name="Vagvoelgyi C."/>
            <person name="Patrignani A."/>
            <person name="Fitzpatrick D."/>
            <person name="Nagy I."/>
            <person name="Doyle S."/>
            <person name="Anderson J.B."/>
            <person name="Grigoriev I.V."/>
            <person name="Gueldener U."/>
            <person name="Muensterkoetter M."/>
            <person name="Nagy L.G."/>
        </authorList>
    </citation>
    <scope>NUCLEOTIDE SEQUENCE [LARGE SCALE GENOMIC DNA]</scope>
    <source>
        <strain evidence="2">Ar21-2</strain>
    </source>
</reference>
<evidence type="ECO:0000313" key="1">
    <source>
        <dbReference type="EMBL" id="PBK83599.1"/>
    </source>
</evidence>
<dbReference type="OrthoDB" id="3270336at2759"/>
<organism evidence="1 2">
    <name type="scientific">Armillaria gallica</name>
    <name type="common">Bulbous honey fungus</name>
    <name type="synonym">Armillaria bulbosa</name>
    <dbReference type="NCBI Taxonomy" id="47427"/>
    <lineage>
        <taxon>Eukaryota</taxon>
        <taxon>Fungi</taxon>
        <taxon>Dikarya</taxon>
        <taxon>Basidiomycota</taxon>
        <taxon>Agaricomycotina</taxon>
        <taxon>Agaricomycetes</taxon>
        <taxon>Agaricomycetidae</taxon>
        <taxon>Agaricales</taxon>
        <taxon>Marasmiineae</taxon>
        <taxon>Physalacriaceae</taxon>
        <taxon>Armillaria</taxon>
    </lineage>
</organism>
<keyword evidence="2" id="KW-1185">Reference proteome</keyword>
<dbReference type="InParanoid" id="A0A2H3CKI4"/>
<evidence type="ECO:0000313" key="2">
    <source>
        <dbReference type="Proteomes" id="UP000217790"/>
    </source>
</evidence>
<name>A0A2H3CKI4_ARMGA</name>